<protein>
    <recommendedName>
        <fullName evidence="1">Mos1 transposase HTH domain-containing protein</fullName>
    </recommendedName>
</protein>
<comment type="caution">
    <text evidence="2">The sequence shown here is derived from an EMBL/GenBank/DDBJ whole genome shotgun (WGS) entry which is preliminary data.</text>
</comment>
<dbReference type="InterPro" id="IPR036397">
    <property type="entry name" value="RNaseH_sf"/>
</dbReference>
<dbReference type="InterPro" id="IPR052709">
    <property type="entry name" value="Transposase-MT_Hybrid"/>
</dbReference>
<dbReference type="Pfam" id="PF17906">
    <property type="entry name" value="HTH_48"/>
    <property type="match status" value="1"/>
</dbReference>
<sequence>MLSANAEQRANIKFLTKLGKSATETYNLLTEVYGDQCLSRTQVFEWFKKFMEGRKNVGNDPKSGRPPTAKTPENVEKVARIVRRDRRLSIRAISELTNINKESVRQILHDDLGMKKVCAKVVPKILTPQQKEHRVNCYMWKNASWVLHHDNAPAHNALSVKRYLAKNNIPVMEHPPYSPDLAPCDFFLFPKIKSALKGTRFESVDAVKAKATQLLKSITQDDLQHCFQQWKIRMERCRDRGGDYIEGDNISNV</sequence>
<dbReference type="EMBL" id="NEVH01000595">
    <property type="protein sequence ID" value="PNF43644.1"/>
    <property type="molecule type" value="Genomic_DNA"/>
</dbReference>
<evidence type="ECO:0000259" key="1">
    <source>
        <dbReference type="Pfam" id="PF17906"/>
    </source>
</evidence>
<dbReference type="OrthoDB" id="8190404at2759"/>
<accession>A0A2J7RS37</accession>
<feature type="domain" description="Mos1 transposase HTH" evidence="1">
    <location>
        <begin position="9"/>
        <end position="53"/>
    </location>
</feature>
<dbReference type="PANTHER" id="PTHR46060">
    <property type="entry name" value="MARINER MOS1 TRANSPOSASE-LIKE PROTEIN"/>
    <property type="match status" value="1"/>
</dbReference>
<dbReference type="InParanoid" id="A0A2J7RS37"/>
<dbReference type="AlphaFoldDB" id="A0A2J7RS37"/>
<evidence type="ECO:0000313" key="3">
    <source>
        <dbReference type="Proteomes" id="UP000235965"/>
    </source>
</evidence>
<evidence type="ECO:0000313" key="2">
    <source>
        <dbReference type="EMBL" id="PNF43644.1"/>
    </source>
</evidence>
<dbReference type="InterPro" id="IPR041426">
    <property type="entry name" value="Mos1_HTH"/>
</dbReference>
<gene>
    <name evidence="2" type="ORF">B7P43_G00698</name>
</gene>
<organism evidence="2 3">
    <name type="scientific">Cryptotermes secundus</name>
    <dbReference type="NCBI Taxonomy" id="105785"/>
    <lineage>
        <taxon>Eukaryota</taxon>
        <taxon>Metazoa</taxon>
        <taxon>Ecdysozoa</taxon>
        <taxon>Arthropoda</taxon>
        <taxon>Hexapoda</taxon>
        <taxon>Insecta</taxon>
        <taxon>Pterygota</taxon>
        <taxon>Neoptera</taxon>
        <taxon>Polyneoptera</taxon>
        <taxon>Dictyoptera</taxon>
        <taxon>Blattodea</taxon>
        <taxon>Blattoidea</taxon>
        <taxon>Termitoidae</taxon>
        <taxon>Kalotermitidae</taxon>
        <taxon>Cryptotermitinae</taxon>
        <taxon>Cryptotermes</taxon>
    </lineage>
</organism>
<dbReference type="Proteomes" id="UP000235965">
    <property type="component" value="Unassembled WGS sequence"/>
</dbReference>
<name>A0A2J7RS37_9NEOP</name>
<proteinExistence type="predicted"/>
<reference evidence="2 3" key="1">
    <citation type="submission" date="2017-12" db="EMBL/GenBank/DDBJ databases">
        <title>Hemimetabolous genomes reveal molecular basis of termite eusociality.</title>
        <authorList>
            <person name="Harrison M.C."/>
            <person name="Jongepier E."/>
            <person name="Robertson H.M."/>
            <person name="Arning N."/>
            <person name="Bitard-Feildel T."/>
            <person name="Chao H."/>
            <person name="Childers C.P."/>
            <person name="Dinh H."/>
            <person name="Doddapaneni H."/>
            <person name="Dugan S."/>
            <person name="Gowin J."/>
            <person name="Greiner C."/>
            <person name="Han Y."/>
            <person name="Hu H."/>
            <person name="Hughes D.S.T."/>
            <person name="Huylmans A.-K."/>
            <person name="Kemena C."/>
            <person name="Kremer L.P.M."/>
            <person name="Lee S.L."/>
            <person name="Lopez-Ezquerra A."/>
            <person name="Mallet L."/>
            <person name="Monroy-Kuhn J.M."/>
            <person name="Moser A."/>
            <person name="Murali S.C."/>
            <person name="Muzny D.M."/>
            <person name="Otani S."/>
            <person name="Piulachs M.-D."/>
            <person name="Poelchau M."/>
            <person name="Qu J."/>
            <person name="Schaub F."/>
            <person name="Wada-Katsumata A."/>
            <person name="Worley K.C."/>
            <person name="Xie Q."/>
            <person name="Ylla G."/>
            <person name="Poulsen M."/>
            <person name="Gibbs R.A."/>
            <person name="Schal C."/>
            <person name="Richards S."/>
            <person name="Belles X."/>
            <person name="Korb J."/>
            <person name="Bornberg-Bauer E."/>
        </authorList>
    </citation>
    <scope>NUCLEOTIDE SEQUENCE [LARGE SCALE GENOMIC DNA]</scope>
    <source>
        <tissue evidence="2">Whole body</tissue>
    </source>
</reference>
<dbReference type="GO" id="GO:0003676">
    <property type="term" value="F:nucleic acid binding"/>
    <property type="evidence" value="ECO:0007669"/>
    <property type="project" value="InterPro"/>
</dbReference>
<keyword evidence="3" id="KW-1185">Reference proteome</keyword>
<dbReference type="Gene3D" id="3.30.420.10">
    <property type="entry name" value="Ribonuclease H-like superfamily/Ribonuclease H"/>
    <property type="match status" value="1"/>
</dbReference>
<dbReference type="PANTHER" id="PTHR46060:SF1">
    <property type="entry name" value="MARINER MOS1 TRANSPOSASE-LIKE PROTEIN"/>
    <property type="match status" value="1"/>
</dbReference>
<dbReference type="STRING" id="105785.A0A2J7RS37"/>